<dbReference type="PANTHER" id="PTHR31672:SF13">
    <property type="entry name" value="F-BOX PROTEIN CPR30-LIKE"/>
    <property type="match status" value="1"/>
</dbReference>
<dbReference type="ExpressionAtlas" id="A0A2K3LMI7">
    <property type="expression patterns" value="baseline"/>
</dbReference>
<gene>
    <name evidence="2" type="ORF">L195_g035739</name>
</gene>
<dbReference type="InterPro" id="IPR001810">
    <property type="entry name" value="F-box_dom"/>
</dbReference>
<dbReference type="Pfam" id="PF00646">
    <property type="entry name" value="F-box"/>
    <property type="match status" value="1"/>
</dbReference>
<evidence type="ECO:0000313" key="3">
    <source>
        <dbReference type="Proteomes" id="UP000236291"/>
    </source>
</evidence>
<dbReference type="Proteomes" id="UP000236291">
    <property type="component" value="Unassembled WGS sequence"/>
</dbReference>
<evidence type="ECO:0000259" key="1">
    <source>
        <dbReference type="PROSITE" id="PS50181"/>
    </source>
</evidence>
<reference evidence="2 3" key="2">
    <citation type="journal article" date="2017" name="Front. Plant Sci.">
        <title>Gene Classification and Mining of Molecular Markers Useful in Red Clover (Trifolium pratense) Breeding.</title>
        <authorList>
            <person name="Istvanek J."/>
            <person name="Dluhosova J."/>
            <person name="Dluhos P."/>
            <person name="Patkova L."/>
            <person name="Nedelnik J."/>
            <person name="Repkova J."/>
        </authorList>
    </citation>
    <scope>NUCLEOTIDE SEQUENCE [LARGE SCALE GENOMIC DNA]</scope>
    <source>
        <strain evidence="3">cv. Tatra</strain>
        <tissue evidence="2">Young leaves</tissue>
    </source>
</reference>
<dbReference type="CDD" id="cd22157">
    <property type="entry name" value="F-box_AtFBW1-like"/>
    <property type="match status" value="1"/>
</dbReference>
<feature type="domain" description="F-box" evidence="1">
    <location>
        <begin position="28"/>
        <end position="74"/>
    </location>
</feature>
<evidence type="ECO:0000313" key="2">
    <source>
        <dbReference type="EMBL" id="PNX79751.1"/>
    </source>
</evidence>
<dbReference type="Pfam" id="PF08268">
    <property type="entry name" value="FBA_3"/>
    <property type="match status" value="1"/>
</dbReference>
<sequence length="387" mass="44586">MMMAQEETTATKRQKKFITSIETLTSAPTSIPTLPFDLVAEILCRLPVNLLLQLRYLCKSFNSLISDPKFAKKHLRMSAPRHHLMVGSRNKLYNKLCLLDSPLPSVFSTSRRVKLTLTELNYPVSLNNGHRLMVCSCDGILCINATRHAILWNPSFRNFKILPPLEFEWEYNAIPVYSFGYDRFIDSYKIIVVSNCHRIKGKIEVAVHSLGTNYWRRIDDIPFSGWIPEWGSGIFVSGSGTINWLVFDISNILLTSIVSLDLEKESYQMLSQPDLKGNTCKKSLGMLSDCLCFFDSKDSVYFDIWIMKEYGNRESWTKLYRLPPMKNHVTPYTKVLYMSEDDRIMVNYNDSGVVVYDYKKGTLKIPRFETKIQLMAPNVYIESLISP</sequence>
<protein>
    <submittedName>
        <fullName evidence="2">F-box/kelch-repeat protein</fullName>
    </submittedName>
</protein>
<organism evidence="2 3">
    <name type="scientific">Trifolium pratense</name>
    <name type="common">Red clover</name>
    <dbReference type="NCBI Taxonomy" id="57577"/>
    <lineage>
        <taxon>Eukaryota</taxon>
        <taxon>Viridiplantae</taxon>
        <taxon>Streptophyta</taxon>
        <taxon>Embryophyta</taxon>
        <taxon>Tracheophyta</taxon>
        <taxon>Spermatophyta</taxon>
        <taxon>Magnoliopsida</taxon>
        <taxon>eudicotyledons</taxon>
        <taxon>Gunneridae</taxon>
        <taxon>Pentapetalae</taxon>
        <taxon>rosids</taxon>
        <taxon>fabids</taxon>
        <taxon>Fabales</taxon>
        <taxon>Fabaceae</taxon>
        <taxon>Papilionoideae</taxon>
        <taxon>50 kb inversion clade</taxon>
        <taxon>NPAAA clade</taxon>
        <taxon>Hologalegina</taxon>
        <taxon>IRL clade</taxon>
        <taxon>Trifolieae</taxon>
        <taxon>Trifolium</taxon>
    </lineage>
</organism>
<dbReference type="InterPro" id="IPR013187">
    <property type="entry name" value="F-box-assoc_dom_typ3"/>
</dbReference>
<dbReference type="NCBIfam" id="TIGR01640">
    <property type="entry name" value="F_box_assoc_1"/>
    <property type="match status" value="1"/>
</dbReference>
<accession>A0A2K3LMI7</accession>
<comment type="caution">
    <text evidence="2">The sequence shown here is derived from an EMBL/GenBank/DDBJ whole genome shotgun (WGS) entry which is preliminary data.</text>
</comment>
<dbReference type="InterPro" id="IPR036047">
    <property type="entry name" value="F-box-like_dom_sf"/>
</dbReference>
<proteinExistence type="predicted"/>
<name>A0A2K3LMI7_TRIPR</name>
<reference evidence="2 3" key="1">
    <citation type="journal article" date="2014" name="Am. J. Bot.">
        <title>Genome assembly and annotation for red clover (Trifolium pratense; Fabaceae).</title>
        <authorList>
            <person name="Istvanek J."/>
            <person name="Jaros M."/>
            <person name="Krenek A."/>
            <person name="Repkova J."/>
        </authorList>
    </citation>
    <scope>NUCLEOTIDE SEQUENCE [LARGE SCALE GENOMIC DNA]</scope>
    <source>
        <strain evidence="3">cv. Tatra</strain>
        <tissue evidence="2">Young leaves</tissue>
    </source>
</reference>
<dbReference type="SUPFAM" id="SSF81383">
    <property type="entry name" value="F-box domain"/>
    <property type="match status" value="1"/>
</dbReference>
<dbReference type="EMBL" id="ASHM01036546">
    <property type="protein sequence ID" value="PNX79751.1"/>
    <property type="molecule type" value="Genomic_DNA"/>
</dbReference>
<dbReference type="InterPro" id="IPR017451">
    <property type="entry name" value="F-box-assoc_interact_dom"/>
</dbReference>
<dbReference type="PANTHER" id="PTHR31672">
    <property type="entry name" value="BNACNNG10540D PROTEIN"/>
    <property type="match status" value="1"/>
</dbReference>
<dbReference type="STRING" id="57577.A0A2K3LMI7"/>
<dbReference type="PROSITE" id="PS50181">
    <property type="entry name" value="FBOX"/>
    <property type="match status" value="1"/>
</dbReference>
<dbReference type="SMART" id="SM00256">
    <property type="entry name" value="FBOX"/>
    <property type="match status" value="1"/>
</dbReference>
<dbReference type="InterPro" id="IPR050796">
    <property type="entry name" value="SCF_F-box_component"/>
</dbReference>
<dbReference type="AlphaFoldDB" id="A0A2K3LMI7"/>
<dbReference type="Gene3D" id="1.20.1280.50">
    <property type="match status" value="1"/>
</dbReference>